<dbReference type="GO" id="GO:0003700">
    <property type="term" value="F:DNA-binding transcription factor activity"/>
    <property type="evidence" value="ECO:0007669"/>
    <property type="project" value="TreeGrafter"/>
</dbReference>
<dbReference type="PRINTS" id="PR00455">
    <property type="entry name" value="HTHTETR"/>
</dbReference>
<dbReference type="PANTHER" id="PTHR30055">
    <property type="entry name" value="HTH-TYPE TRANSCRIPTIONAL REGULATOR RUTR"/>
    <property type="match status" value="1"/>
</dbReference>
<comment type="caution">
    <text evidence="7">The sequence shown here is derived from an EMBL/GenBank/DDBJ whole genome shotgun (WGS) entry which is preliminary data.</text>
</comment>
<dbReference type="GO" id="GO:0000976">
    <property type="term" value="F:transcription cis-regulatory region binding"/>
    <property type="evidence" value="ECO:0007669"/>
    <property type="project" value="TreeGrafter"/>
</dbReference>
<organism evidence="7 9">
    <name type="scientific">Mycobacterium gordonae</name>
    <dbReference type="NCBI Taxonomy" id="1778"/>
    <lineage>
        <taxon>Bacteria</taxon>
        <taxon>Bacillati</taxon>
        <taxon>Actinomycetota</taxon>
        <taxon>Actinomycetes</taxon>
        <taxon>Mycobacteriales</taxon>
        <taxon>Mycobacteriaceae</taxon>
        <taxon>Mycobacterium</taxon>
    </lineage>
</organism>
<dbReference type="SUPFAM" id="SSF46689">
    <property type="entry name" value="Homeodomain-like"/>
    <property type="match status" value="1"/>
</dbReference>
<evidence type="ECO:0000256" key="1">
    <source>
        <dbReference type="ARBA" id="ARBA00023015"/>
    </source>
</evidence>
<evidence type="ECO:0000313" key="10">
    <source>
        <dbReference type="Proteomes" id="UP000193928"/>
    </source>
</evidence>
<evidence type="ECO:0000256" key="3">
    <source>
        <dbReference type="ARBA" id="ARBA00023163"/>
    </source>
</evidence>
<name>A0A1A6BI37_MYCGO</name>
<feature type="DNA-binding region" description="H-T-H motif" evidence="4">
    <location>
        <begin position="37"/>
        <end position="56"/>
    </location>
</feature>
<dbReference type="InterPro" id="IPR009057">
    <property type="entry name" value="Homeodomain-like_sf"/>
</dbReference>
<dbReference type="InterPro" id="IPR001647">
    <property type="entry name" value="HTH_TetR"/>
</dbReference>
<reference evidence="8 10" key="1">
    <citation type="submission" date="2016-01" db="EMBL/GenBank/DDBJ databases">
        <title>The new phylogeny of the genus Mycobacterium.</title>
        <authorList>
            <person name="Tarcisio F."/>
            <person name="Conor M."/>
            <person name="Antonella G."/>
            <person name="Elisabetta G."/>
            <person name="Giulia F.S."/>
            <person name="Sara T."/>
            <person name="Anna F."/>
            <person name="Clotilde B."/>
            <person name="Roberto B."/>
            <person name="Veronica D.S."/>
            <person name="Fabio R."/>
            <person name="Monica P."/>
            <person name="Olivier J."/>
            <person name="Enrico T."/>
            <person name="Nicola S."/>
        </authorList>
    </citation>
    <scope>NUCLEOTIDE SEQUENCE [LARGE SCALE GENOMIC DNA]</scope>
    <source>
        <strain evidence="8 10">DSM 44160</strain>
    </source>
</reference>
<keyword evidence="3" id="KW-0804">Transcription</keyword>
<evidence type="ECO:0000313" key="9">
    <source>
        <dbReference type="Proteomes" id="UP000093757"/>
    </source>
</evidence>
<feature type="region of interest" description="Disordered" evidence="5">
    <location>
        <begin position="181"/>
        <end position="247"/>
    </location>
</feature>
<accession>A0A1A6BI37</accession>
<evidence type="ECO:0000259" key="6">
    <source>
        <dbReference type="PROSITE" id="PS50977"/>
    </source>
</evidence>
<proteinExistence type="predicted"/>
<dbReference type="Pfam" id="PF00440">
    <property type="entry name" value="TetR_N"/>
    <property type="match status" value="1"/>
</dbReference>
<dbReference type="PROSITE" id="PS50977">
    <property type="entry name" value="HTH_TETR_2"/>
    <property type="match status" value="1"/>
</dbReference>
<dbReference type="EMBL" id="MAEM01000232">
    <property type="protein sequence ID" value="OBS01995.1"/>
    <property type="molecule type" value="Genomic_DNA"/>
</dbReference>
<evidence type="ECO:0000313" key="7">
    <source>
        <dbReference type="EMBL" id="OBS01995.1"/>
    </source>
</evidence>
<sequence>MGPFADPRAGADDLTAKARIRNAAMDLFAEFGEDRTSMRNIASRAGVTVGLVVHHFKTKDGIRRAVEQLVVDYFAQTIAQVPVDGTPRQVATARDVAVKEMLESNPAVVNYLRRALLDPAGSKGQLLQRLTELTRTELIKARDAGIANAERSGSTQIIDIMVRQLGQLFLQPMIDTMWDQVSRPDESDDDKPTLHVAVRSSGPAPSARHRNTSACAAGEVVWRPAGPLPAAGPRPSTGAEHCHATSR</sequence>
<dbReference type="OrthoDB" id="3403733at2"/>
<dbReference type="EMBL" id="LQOY01000104">
    <property type="protein sequence ID" value="ORV82954.1"/>
    <property type="molecule type" value="Genomic_DNA"/>
</dbReference>
<dbReference type="Proteomes" id="UP000093757">
    <property type="component" value="Unassembled WGS sequence"/>
</dbReference>
<dbReference type="PANTHER" id="PTHR30055:SF234">
    <property type="entry name" value="HTH-TYPE TRANSCRIPTIONAL REGULATOR BETI"/>
    <property type="match status" value="1"/>
</dbReference>
<evidence type="ECO:0000256" key="2">
    <source>
        <dbReference type="ARBA" id="ARBA00023125"/>
    </source>
</evidence>
<keyword evidence="1" id="KW-0805">Transcription regulation</keyword>
<keyword evidence="2 4" id="KW-0238">DNA-binding</keyword>
<dbReference type="Gene3D" id="1.10.357.10">
    <property type="entry name" value="Tetracycline Repressor, domain 2"/>
    <property type="match status" value="1"/>
</dbReference>
<keyword evidence="10" id="KW-1185">Reference proteome</keyword>
<evidence type="ECO:0000256" key="4">
    <source>
        <dbReference type="PROSITE-ProRule" id="PRU00335"/>
    </source>
</evidence>
<evidence type="ECO:0000313" key="8">
    <source>
        <dbReference type="EMBL" id="ORV82954.1"/>
    </source>
</evidence>
<protein>
    <submittedName>
        <fullName evidence="7">TetR family transcriptional regulator</fullName>
    </submittedName>
</protein>
<dbReference type="Proteomes" id="UP000193928">
    <property type="component" value="Unassembled WGS sequence"/>
</dbReference>
<dbReference type="AlphaFoldDB" id="A0A1A6BI37"/>
<reference evidence="7 9" key="2">
    <citation type="submission" date="2016-06" db="EMBL/GenBank/DDBJ databases">
        <authorList>
            <person name="Kjaerup R.B."/>
            <person name="Dalgaard T.S."/>
            <person name="Juul-Madsen H.R."/>
        </authorList>
    </citation>
    <scope>NUCLEOTIDE SEQUENCE [LARGE SCALE GENOMIC DNA]</scope>
    <source>
        <strain evidence="7 9">1245752.6</strain>
    </source>
</reference>
<feature type="compositionally biased region" description="Basic and acidic residues" evidence="5">
    <location>
        <begin position="182"/>
        <end position="193"/>
    </location>
</feature>
<evidence type="ECO:0000256" key="5">
    <source>
        <dbReference type="SAM" id="MobiDB-lite"/>
    </source>
</evidence>
<feature type="domain" description="HTH tetR-type" evidence="6">
    <location>
        <begin position="14"/>
        <end position="74"/>
    </location>
</feature>
<dbReference type="InterPro" id="IPR050109">
    <property type="entry name" value="HTH-type_TetR-like_transc_reg"/>
</dbReference>
<gene>
    <name evidence="7" type="ORF">A9W98_17190</name>
    <name evidence="8" type="ORF">AWC08_27860</name>
</gene>